<dbReference type="Proteomes" id="UP000315648">
    <property type="component" value="Unassembled WGS sequence"/>
</dbReference>
<dbReference type="PANTHER" id="PTHR11851:SF49">
    <property type="entry name" value="MITOCHONDRIAL-PROCESSING PEPTIDASE SUBUNIT ALPHA"/>
    <property type="match status" value="1"/>
</dbReference>
<proteinExistence type="inferred from homology"/>
<protein>
    <submittedName>
        <fullName evidence="4">Insulinase family protein</fullName>
    </submittedName>
</protein>
<gene>
    <name evidence="4" type="ORF">FPL22_07170</name>
</gene>
<evidence type="ECO:0000259" key="2">
    <source>
        <dbReference type="Pfam" id="PF00675"/>
    </source>
</evidence>
<dbReference type="InterPro" id="IPR050361">
    <property type="entry name" value="MPP/UQCRC_Complex"/>
</dbReference>
<feature type="domain" description="Peptidase M16 N-terminal" evidence="2">
    <location>
        <begin position="474"/>
        <end position="599"/>
    </location>
</feature>
<feature type="domain" description="Peptidase M16 C-terminal" evidence="3">
    <location>
        <begin position="188"/>
        <end position="364"/>
    </location>
</feature>
<dbReference type="OrthoDB" id="9811314at2"/>
<comment type="caution">
    <text evidence="4">The sequence shown here is derived from an EMBL/GenBank/DDBJ whole genome shotgun (WGS) entry which is preliminary data.</text>
</comment>
<comment type="similarity">
    <text evidence="1">Belongs to the peptidase M16 family.</text>
</comment>
<dbReference type="InterPro" id="IPR011765">
    <property type="entry name" value="Pept_M16_N"/>
</dbReference>
<dbReference type="Pfam" id="PF00675">
    <property type="entry name" value="Peptidase_M16"/>
    <property type="match status" value="2"/>
</dbReference>
<sequence>MPKSAPSFASDLRLLETFWKQPPVRTVLANGLTLLVQRDTSAPVASVQVWVKTGSIHEGGLLGAGLSHYLEHLLFKGTERRAGREISTTVQEHGGNINAYTTFDRTVYYIDLPSDHVGVALDVLADAVLHSTLPADEVAREKDVILREIAMGNDDPDHRLGEALFDTAFRQHPYRYPIIGYKDVFTAVTRDDLVAYYKARYVPNNLVVVVAGDVDVAAVQALVETHFGSAPRAKLASVLVLSEPPQLAPRALHRHEDVELTRAGLSWQIPGLTHADAPVLDLLGVLLGQGDSSVLWQAIREKARLVHSIDATCWNPGETGLFYVSFICESKHREAATKAVRRELDRVAAQGFAPALIRKALRQLVVGEINTRKTMSGQASRLGAAEVVAGDVDFSKTYFARIARVTTTDLRRAVRTYLGADRVTEVSLNPKNNAPVVSTAAGVDRVSDAFTEHTLANGARLLLRPDRRLPNLHLRLLCEGGPVHEPAALRGATSLMATLLTKDTKKRTAAEVARFIEEVGGSFYPFSGNNSFGLAAEVLPGDYARALEAMADAVLAPAFAKATFEIERDAQLADLQQDADDVVTVGRKLVRRKFFGTHPLAIDSHGTIEGIKALKAADLSALWKRLGVSGNVVLVAAGAFDPKVLTPKLKAFLARLPRGSAPVGTAKFMAPGEVGNFVEKQPREQAVVFQSFPGPGLKSADYYIGEVADELFSGMSSRLFERVREEKGLAYFVRSSRITGIDTGMFTFYAGTAPATADEVLVEIDAEIARVQAGKVEKTELIRCQTRLKAGRRMGLQTNGSRAMHAGLNTLYGLPVDDAATYDAHIDAVTIADLKAFAKQRFQKTLRTQLVVRP</sequence>
<accession>A0A556QR00</accession>
<organism evidence="4 5">
    <name type="scientific">Rariglobus hedericola</name>
    <dbReference type="NCBI Taxonomy" id="2597822"/>
    <lineage>
        <taxon>Bacteria</taxon>
        <taxon>Pseudomonadati</taxon>
        <taxon>Verrucomicrobiota</taxon>
        <taxon>Opitutia</taxon>
        <taxon>Opitutales</taxon>
        <taxon>Opitutaceae</taxon>
        <taxon>Rariglobus</taxon>
    </lineage>
</organism>
<evidence type="ECO:0000259" key="3">
    <source>
        <dbReference type="Pfam" id="PF05193"/>
    </source>
</evidence>
<dbReference type="EMBL" id="VMBG01000001">
    <property type="protein sequence ID" value="TSJ79068.1"/>
    <property type="molecule type" value="Genomic_DNA"/>
</dbReference>
<reference evidence="4 5" key="1">
    <citation type="submission" date="2019-07" db="EMBL/GenBank/DDBJ databases">
        <title>Description of 53C-WASEF.</title>
        <authorList>
            <person name="Pitt A."/>
            <person name="Hahn M.W."/>
        </authorList>
    </citation>
    <scope>NUCLEOTIDE SEQUENCE [LARGE SCALE GENOMIC DNA]</scope>
    <source>
        <strain evidence="4 5">53C-WASEF</strain>
    </source>
</reference>
<dbReference type="SUPFAM" id="SSF63411">
    <property type="entry name" value="LuxS/MPP-like metallohydrolase"/>
    <property type="match status" value="4"/>
</dbReference>
<keyword evidence="5" id="KW-1185">Reference proteome</keyword>
<dbReference type="GO" id="GO:0046872">
    <property type="term" value="F:metal ion binding"/>
    <property type="evidence" value="ECO:0007669"/>
    <property type="project" value="InterPro"/>
</dbReference>
<dbReference type="RefSeq" id="WP_144229411.1">
    <property type="nucleotide sequence ID" value="NZ_CBCRVV010000005.1"/>
</dbReference>
<feature type="domain" description="Peptidase M16 C-terminal" evidence="3">
    <location>
        <begin position="615"/>
        <end position="788"/>
    </location>
</feature>
<dbReference type="InterPro" id="IPR007863">
    <property type="entry name" value="Peptidase_M16_C"/>
</dbReference>
<dbReference type="Gene3D" id="3.30.830.10">
    <property type="entry name" value="Metalloenzyme, LuxS/M16 peptidase-like"/>
    <property type="match status" value="4"/>
</dbReference>
<dbReference type="InterPro" id="IPR011249">
    <property type="entry name" value="Metalloenz_LuxS/M16"/>
</dbReference>
<dbReference type="AlphaFoldDB" id="A0A556QR00"/>
<evidence type="ECO:0000313" key="4">
    <source>
        <dbReference type="EMBL" id="TSJ79068.1"/>
    </source>
</evidence>
<dbReference type="PANTHER" id="PTHR11851">
    <property type="entry name" value="METALLOPROTEASE"/>
    <property type="match status" value="1"/>
</dbReference>
<evidence type="ECO:0000256" key="1">
    <source>
        <dbReference type="ARBA" id="ARBA00007261"/>
    </source>
</evidence>
<evidence type="ECO:0000313" key="5">
    <source>
        <dbReference type="Proteomes" id="UP000315648"/>
    </source>
</evidence>
<feature type="domain" description="Peptidase M16 N-terminal" evidence="2">
    <location>
        <begin position="35"/>
        <end position="180"/>
    </location>
</feature>
<name>A0A556QR00_9BACT</name>
<dbReference type="Pfam" id="PF05193">
    <property type="entry name" value="Peptidase_M16_C"/>
    <property type="match status" value="2"/>
</dbReference>